<accession>A0A835HRT5</accession>
<keyword evidence="7" id="KW-1015">Disulfide bond</keyword>
<keyword evidence="10" id="KW-1185">Reference proteome</keyword>
<dbReference type="SUPFAM" id="SSF51011">
    <property type="entry name" value="Glycosyl hydrolase domain"/>
    <property type="match status" value="1"/>
</dbReference>
<dbReference type="Gene3D" id="2.60.40.1180">
    <property type="entry name" value="Golgi alpha-mannosidase II"/>
    <property type="match status" value="1"/>
</dbReference>
<keyword evidence="6 7" id="KW-0326">Glycosidase</keyword>
<feature type="domain" description="Alpha galactosidase C-terminal" evidence="8">
    <location>
        <begin position="555"/>
        <end position="636"/>
    </location>
</feature>
<keyword evidence="5 7" id="KW-0378">Hydrolase</keyword>
<dbReference type="OrthoDB" id="5795902at2759"/>
<dbReference type="InterPro" id="IPR013785">
    <property type="entry name" value="Aldolase_TIM"/>
</dbReference>
<dbReference type="SUPFAM" id="SSF51445">
    <property type="entry name" value="(Trans)glycosidases"/>
    <property type="match status" value="1"/>
</dbReference>
<sequence length="639" mass="72187">INEYYEINVESELYIFRELSEASGENGGQASSPPRGWNSYDSFSWIVSEEEFLQNAEIVSKRLLTHGYEYVVVDFLWYRRKVKGAYTDSLGFDVIDQWGRMIPDPKRWPSSIDGKGFSEVARKVHGMGLKFGIHVMRGISTQAVDANSPILDITTGIGYMESGRQWRAKDIGLTDRKCAWMPHGFMSVDTKLGAGRAFLRSLYHQYAEWDVDFVKHDCIFGDDLNVNEVAIVSEVLKELDRPILYSLSPGTSATPAMAKDVSSLVNMYRITGDDWDSWGDVAAHFNVSRDFSAANMIGTEGLNGNSWPDLDMLPLGWLTDPGSNEGPHRYSRLKLEEQRTQMTLWSMVKSPLMFGGDLRKLDETTYSIIVNPTLLEINSFSMNNMEFPYIAGESNLRGRHLGFTKMPKRSKEINAVDSHVLDLISCKDHKAKGWVSEVLHDELERICWKDNLGRKHSLPFCLYKRKPLLKSDEKKIHKKKYKGKHHLSAVDSTDFCLDASPRRKLTSQELKSSSFSPCQWDSNQMWELNNNDTLVNSYSGLCGVLNPVKANANSGGIRSWVATGRRGEIYLSFFNLSPGKMVISTKISDLDKVLPHRNLIPGSCKYWEVWTGKDYGVAKETISLAVATHDCALLVLECS</sequence>
<dbReference type="PRINTS" id="PR00740">
    <property type="entry name" value="GLHYDRLASE27"/>
</dbReference>
<evidence type="ECO:0000256" key="3">
    <source>
        <dbReference type="ARBA" id="ARBA00012755"/>
    </source>
</evidence>
<dbReference type="Pfam" id="PF17801">
    <property type="entry name" value="Melibiase_C"/>
    <property type="match status" value="1"/>
</dbReference>
<evidence type="ECO:0000256" key="1">
    <source>
        <dbReference type="ARBA" id="ARBA00001255"/>
    </source>
</evidence>
<proteinExistence type="inferred from homology"/>
<dbReference type="Pfam" id="PF16499">
    <property type="entry name" value="Melibiase_2"/>
    <property type="match status" value="1"/>
</dbReference>
<evidence type="ECO:0000313" key="10">
    <source>
        <dbReference type="Proteomes" id="UP000631114"/>
    </source>
</evidence>
<dbReference type="PANTHER" id="PTHR11452:SF42">
    <property type="entry name" value="ALPHA-GALACTOSIDASE"/>
    <property type="match status" value="1"/>
</dbReference>
<organism evidence="9 10">
    <name type="scientific">Coptis chinensis</name>
    <dbReference type="NCBI Taxonomy" id="261450"/>
    <lineage>
        <taxon>Eukaryota</taxon>
        <taxon>Viridiplantae</taxon>
        <taxon>Streptophyta</taxon>
        <taxon>Embryophyta</taxon>
        <taxon>Tracheophyta</taxon>
        <taxon>Spermatophyta</taxon>
        <taxon>Magnoliopsida</taxon>
        <taxon>Ranunculales</taxon>
        <taxon>Ranunculaceae</taxon>
        <taxon>Coptidoideae</taxon>
        <taxon>Coptis</taxon>
    </lineage>
</organism>
<dbReference type="PANTHER" id="PTHR11452">
    <property type="entry name" value="ALPHA-GALACTOSIDASE/ALPHA-N-ACETYLGALACTOSAMINIDASE"/>
    <property type="match status" value="1"/>
</dbReference>
<evidence type="ECO:0000256" key="4">
    <source>
        <dbReference type="ARBA" id="ARBA00022729"/>
    </source>
</evidence>
<evidence type="ECO:0000256" key="5">
    <source>
        <dbReference type="ARBA" id="ARBA00022801"/>
    </source>
</evidence>
<dbReference type="InterPro" id="IPR017853">
    <property type="entry name" value="GH"/>
</dbReference>
<feature type="non-terminal residue" evidence="9">
    <location>
        <position position="1"/>
    </location>
</feature>
<evidence type="ECO:0000256" key="6">
    <source>
        <dbReference type="ARBA" id="ARBA00023295"/>
    </source>
</evidence>
<dbReference type="Gene3D" id="3.20.20.70">
    <property type="entry name" value="Aldolase class I"/>
    <property type="match status" value="1"/>
</dbReference>
<comment type="caution">
    <text evidence="9">The sequence shown here is derived from an EMBL/GenBank/DDBJ whole genome shotgun (WGS) entry which is preliminary data.</text>
</comment>
<dbReference type="InterPro" id="IPR041233">
    <property type="entry name" value="Melibiase_C"/>
</dbReference>
<dbReference type="GO" id="GO:0004557">
    <property type="term" value="F:alpha-galactosidase activity"/>
    <property type="evidence" value="ECO:0007669"/>
    <property type="project" value="UniProtKB-EC"/>
</dbReference>
<evidence type="ECO:0000256" key="2">
    <source>
        <dbReference type="ARBA" id="ARBA00009743"/>
    </source>
</evidence>
<keyword evidence="4" id="KW-0732">Signal</keyword>
<dbReference type="Proteomes" id="UP000631114">
    <property type="component" value="Unassembled WGS sequence"/>
</dbReference>
<dbReference type="InterPro" id="IPR035992">
    <property type="entry name" value="Ricin_B-like_lectins"/>
</dbReference>
<dbReference type="EMBL" id="JADFTS010000006">
    <property type="protein sequence ID" value="KAF9603117.1"/>
    <property type="molecule type" value="Genomic_DNA"/>
</dbReference>
<evidence type="ECO:0000259" key="8">
    <source>
        <dbReference type="Pfam" id="PF17801"/>
    </source>
</evidence>
<evidence type="ECO:0000313" key="9">
    <source>
        <dbReference type="EMBL" id="KAF9603117.1"/>
    </source>
</evidence>
<dbReference type="GO" id="GO:0005975">
    <property type="term" value="P:carbohydrate metabolic process"/>
    <property type="evidence" value="ECO:0007669"/>
    <property type="project" value="InterPro"/>
</dbReference>
<name>A0A835HRT5_9MAGN</name>
<comment type="catalytic activity">
    <reaction evidence="1 7">
        <text>Hydrolysis of terminal, non-reducing alpha-D-galactose residues in alpha-D-galactosides, including galactose oligosaccharides, galactomannans and galactolipids.</text>
        <dbReference type="EC" id="3.2.1.22"/>
    </reaction>
</comment>
<dbReference type="InterPro" id="IPR002241">
    <property type="entry name" value="Glyco_hydro_27"/>
</dbReference>
<protein>
    <recommendedName>
        <fullName evidence="3 7">Alpha-galactosidase</fullName>
        <ecNumber evidence="3 7">3.2.1.22</ecNumber>
    </recommendedName>
    <alternativeName>
        <fullName evidence="7">Melibiase</fullName>
    </alternativeName>
</protein>
<dbReference type="InterPro" id="IPR013780">
    <property type="entry name" value="Glyco_hydro_b"/>
</dbReference>
<evidence type="ECO:0000256" key="7">
    <source>
        <dbReference type="RuleBase" id="RU361168"/>
    </source>
</evidence>
<dbReference type="SUPFAM" id="SSF50370">
    <property type="entry name" value="Ricin B-like lectins"/>
    <property type="match status" value="1"/>
</dbReference>
<dbReference type="CDD" id="cd14792">
    <property type="entry name" value="GH27"/>
    <property type="match status" value="1"/>
</dbReference>
<dbReference type="AlphaFoldDB" id="A0A835HRT5"/>
<gene>
    <name evidence="9" type="ORF">IFM89_033842</name>
</gene>
<reference evidence="9 10" key="1">
    <citation type="submission" date="2020-10" db="EMBL/GenBank/DDBJ databases">
        <title>The Coptis chinensis genome and diversification of protoberbering-type alkaloids.</title>
        <authorList>
            <person name="Wang B."/>
            <person name="Shu S."/>
            <person name="Song C."/>
            <person name="Liu Y."/>
        </authorList>
    </citation>
    <scope>NUCLEOTIDE SEQUENCE [LARGE SCALE GENOMIC DNA]</scope>
    <source>
        <strain evidence="9">HL-2020</strain>
        <tissue evidence="9">Leaf</tissue>
    </source>
</reference>
<dbReference type="EC" id="3.2.1.22" evidence="3 7"/>
<comment type="similarity">
    <text evidence="2 7">Belongs to the glycosyl hydrolase 27 family.</text>
</comment>